<dbReference type="InterPro" id="IPR003140">
    <property type="entry name" value="PLipase/COase/thioEstase"/>
</dbReference>
<dbReference type="OrthoDB" id="2418081at2759"/>
<evidence type="ECO:0000313" key="2">
    <source>
        <dbReference type="Proteomes" id="UP000245341"/>
    </source>
</evidence>
<reference evidence="3" key="1">
    <citation type="submission" date="2025-08" db="UniProtKB">
        <authorList>
            <consortium name="RefSeq"/>
        </authorList>
    </citation>
    <scope>IDENTIFICATION</scope>
    <source>
        <tissue evidence="3">Liver</tissue>
    </source>
</reference>
<protein>
    <submittedName>
        <fullName evidence="3">Lysophospholipase-like protein 1 isoform X1</fullName>
    </submittedName>
</protein>
<dbReference type="Gene3D" id="3.40.50.1820">
    <property type="entry name" value="alpha/beta hydrolase"/>
    <property type="match status" value="1"/>
</dbReference>
<dbReference type="RefSeq" id="XP_030891635.1">
    <property type="nucleotide sequence ID" value="XM_031035775.1"/>
</dbReference>
<dbReference type="AlphaFoldDB" id="A0A7F8RE25"/>
<dbReference type="KEGG" id="lww:115943333"/>
<dbReference type="GO" id="GO:0016787">
    <property type="term" value="F:hydrolase activity"/>
    <property type="evidence" value="ECO:0007669"/>
    <property type="project" value="InterPro"/>
</dbReference>
<accession>A0A7F8RE25</accession>
<sequence length="82" mass="9045">MAATSSSIRLQRCIVSPAGRHSASLIFLHGSGDSGQGLRTWIKQVLNQELTFQHIKIIYPTAPPSAEISKSYFQMSQTLQNN</sequence>
<organism evidence="2 3">
    <name type="scientific">Leptonychotes weddellii</name>
    <name type="common">Weddell seal</name>
    <name type="synonym">Otaria weddellii</name>
    <dbReference type="NCBI Taxonomy" id="9713"/>
    <lineage>
        <taxon>Eukaryota</taxon>
        <taxon>Metazoa</taxon>
        <taxon>Chordata</taxon>
        <taxon>Craniata</taxon>
        <taxon>Vertebrata</taxon>
        <taxon>Euteleostomi</taxon>
        <taxon>Mammalia</taxon>
        <taxon>Eutheria</taxon>
        <taxon>Laurasiatheria</taxon>
        <taxon>Carnivora</taxon>
        <taxon>Caniformia</taxon>
        <taxon>Pinnipedia</taxon>
        <taxon>Phocidae</taxon>
        <taxon>Monachinae</taxon>
        <taxon>Lobodontini</taxon>
        <taxon>Leptonychotes</taxon>
    </lineage>
</organism>
<evidence type="ECO:0000313" key="3">
    <source>
        <dbReference type="RefSeq" id="XP_030891635.1"/>
    </source>
</evidence>
<dbReference type="GeneID" id="115943333"/>
<name>A0A7F8RE25_LEPWE</name>
<feature type="domain" description="Phospholipase/carboxylesterase/thioesterase" evidence="1">
    <location>
        <begin position="13"/>
        <end position="64"/>
    </location>
</feature>
<dbReference type="Proteomes" id="UP000245341">
    <property type="component" value="Unplaced"/>
</dbReference>
<keyword evidence="2" id="KW-1185">Reference proteome</keyword>
<proteinExistence type="predicted"/>
<dbReference type="Pfam" id="PF02230">
    <property type="entry name" value="Abhydrolase_2"/>
    <property type="match status" value="1"/>
</dbReference>
<evidence type="ECO:0000259" key="1">
    <source>
        <dbReference type="Pfam" id="PF02230"/>
    </source>
</evidence>
<dbReference type="InterPro" id="IPR029058">
    <property type="entry name" value="AB_hydrolase_fold"/>
</dbReference>
<gene>
    <name evidence="3" type="primary">LOC115943333</name>
</gene>